<dbReference type="AlphaFoldDB" id="A0A0E9SVB2"/>
<organism evidence="1">
    <name type="scientific">Anguilla anguilla</name>
    <name type="common">European freshwater eel</name>
    <name type="synonym">Muraena anguilla</name>
    <dbReference type="NCBI Taxonomy" id="7936"/>
    <lineage>
        <taxon>Eukaryota</taxon>
        <taxon>Metazoa</taxon>
        <taxon>Chordata</taxon>
        <taxon>Craniata</taxon>
        <taxon>Vertebrata</taxon>
        <taxon>Euteleostomi</taxon>
        <taxon>Actinopterygii</taxon>
        <taxon>Neopterygii</taxon>
        <taxon>Teleostei</taxon>
        <taxon>Anguilliformes</taxon>
        <taxon>Anguillidae</taxon>
        <taxon>Anguilla</taxon>
    </lineage>
</organism>
<reference evidence="1" key="2">
    <citation type="journal article" date="2015" name="Fish Shellfish Immunol.">
        <title>Early steps in the European eel (Anguilla anguilla)-Vibrio vulnificus interaction in the gills: Role of the RtxA13 toxin.</title>
        <authorList>
            <person name="Callol A."/>
            <person name="Pajuelo D."/>
            <person name="Ebbesson L."/>
            <person name="Teles M."/>
            <person name="MacKenzie S."/>
            <person name="Amaro C."/>
        </authorList>
    </citation>
    <scope>NUCLEOTIDE SEQUENCE</scope>
</reference>
<protein>
    <submittedName>
        <fullName evidence="1">Uncharacterized protein</fullName>
    </submittedName>
</protein>
<name>A0A0E9SVB2_ANGAN</name>
<sequence>MNHISSLQVFKEYREK</sequence>
<dbReference type="EMBL" id="GBXM01064094">
    <property type="protein sequence ID" value="JAH44483.1"/>
    <property type="molecule type" value="Transcribed_RNA"/>
</dbReference>
<accession>A0A0E9SVB2</accession>
<evidence type="ECO:0000313" key="1">
    <source>
        <dbReference type="EMBL" id="JAH44483.1"/>
    </source>
</evidence>
<proteinExistence type="predicted"/>
<reference evidence="1" key="1">
    <citation type="submission" date="2014-11" db="EMBL/GenBank/DDBJ databases">
        <authorList>
            <person name="Amaro Gonzalez C."/>
        </authorList>
    </citation>
    <scope>NUCLEOTIDE SEQUENCE</scope>
</reference>